<accession>A0A4Q8LIK6</accession>
<dbReference type="PANTHER" id="PTHR30349">
    <property type="entry name" value="PHAGE INTEGRASE-RELATED"/>
    <property type="match status" value="1"/>
</dbReference>
<dbReference type="InterPro" id="IPR013762">
    <property type="entry name" value="Integrase-like_cat_sf"/>
</dbReference>
<dbReference type="EMBL" id="SHMB01000004">
    <property type="protein sequence ID" value="TAA29008.1"/>
    <property type="molecule type" value="Genomic_DNA"/>
</dbReference>
<dbReference type="GO" id="GO:0003677">
    <property type="term" value="F:DNA binding"/>
    <property type="evidence" value="ECO:0007669"/>
    <property type="project" value="UniProtKB-KW"/>
</dbReference>
<dbReference type="Pfam" id="PF00589">
    <property type="entry name" value="Phage_integrase"/>
    <property type="match status" value="1"/>
</dbReference>
<proteinExistence type="inferred from homology"/>
<evidence type="ECO:0000313" key="6">
    <source>
        <dbReference type="EMBL" id="TAA29008.1"/>
    </source>
</evidence>
<comment type="caution">
    <text evidence="6">The sequence shown here is derived from an EMBL/GenBank/DDBJ whole genome shotgun (WGS) entry which is preliminary data.</text>
</comment>
<gene>
    <name evidence="6" type="ORF">EA661_12005</name>
</gene>
<name>A0A4Q8LIK6_9GAMM</name>
<dbReference type="InterPro" id="IPR010998">
    <property type="entry name" value="Integrase_recombinase_N"/>
</dbReference>
<protein>
    <submittedName>
        <fullName evidence="6">Site-specific integrase</fullName>
    </submittedName>
</protein>
<dbReference type="RefSeq" id="WP_024957459.1">
    <property type="nucleotide sequence ID" value="NZ_SHMB01000004.1"/>
</dbReference>
<dbReference type="GO" id="GO:0015074">
    <property type="term" value="P:DNA integration"/>
    <property type="evidence" value="ECO:0007669"/>
    <property type="project" value="UniProtKB-KW"/>
</dbReference>
<dbReference type="CDD" id="cd00796">
    <property type="entry name" value="INT_Rci_Hp1_C"/>
    <property type="match status" value="1"/>
</dbReference>
<dbReference type="Gene3D" id="1.10.150.130">
    <property type="match status" value="1"/>
</dbReference>
<reference evidence="6 7" key="1">
    <citation type="submission" date="2019-02" db="EMBL/GenBank/DDBJ databases">
        <title>WGS of Pseudoxanthomonas species novum from clinical isolates.</title>
        <authorList>
            <person name="Bernier A.-M."/>
            <person name="Bernard K."/>
            <person name="Vachon A."/>
        </authorList>
    </citation>
    <scope>NUCLEOTIDE SEQUENCE [LARGE SCALE GENOMIC DNA]</scope>
    <source>
        <strain evidence="6 7">NML171202</strain>
    </source>
</reference>
<evidence type="ECO:0000259" key="5">
    <source>
        <dbReference type="PROSITE" id="PS51898"/>
    </source>
</evidence>
<evidence type="ECO:0000313" key="7">
    <source>
        <dbReference type="Proteomes" id="UP000291286"/>
    </source>
</evidence>
<evidence type="ECO:0000256" key="2">
    <source>
        <dbReference type="ARBA" id="ARBA00022908"/>
    </source>
</evidence>
<keyword evidence="4" id="KW-0233">DNA recombination</keyword>
<keyword evidence="3" id="KW-0238">DNA-binding</keyword>
<organism evidence="6 7">
    <name type="scientific">Pseudoxanthomonas winnipegensis</name>
    <dbReference type="NCBI Taxonomy" id="2480810"/>
    <lineage>
        <taxon>Bacteria</taxon>
        <taxon>Pseudomonadati</taxon>
        <taxon>Pseudomonadota</taxon>
        <taxon>Gammaproteobacteria</taxon>
        <taxon>Lysobacterales</taxon>
        <taxon>Lysobacteraceae</taxon>
        <taxon>Pseudoxanthomonas</taxon>
    </lineage>
</organism>
<comment type="similarity">
    <text evidence="1">Belongs to the 'phage' integrase family.</text>
</comment>
<feature type="domain" description="Tyr recombinase" evidence="5">
    <location>
        <begin position="194"/>
        <end position="395"/>
    </location>
</feature>
<dbReference type="AlphaFoldDB" id="A0A4Q8LIK6"/>
<sequence>MARPKKTARTKGVYDRGSAFQVKIKRKDAAGNLHAINRTFPYSEATRAKALAQAEAFASAERAALHEEKQPASNLMSSQSLGVWIERYIAEVLSLKAKDGKKKGSDNDARLLRLLAKRFPATFSKPVDKLTPQDFGLANGGMARSLEDDYYLAPATITRQLAVLSSVFTAAIKRWGFKMDNPIHATLKPKVRNERERVVTDKEWADILTALAPMSAATRGAIAFLRWTAARRSEAIKLRWEDLDYSKQRPEATFRDTKNPKGGKPIHRTIFLTPEAVAVLDTLTKELHAAKLRKDRIPPSPQNPPAVRPSSGFVFSLDEGKTSIASDTLTQAWGRAREQAGVTDATLHDLRHTRITELANLLPMHQVMQLSGHKTTQMLTRYYNPDMQDLGELFEVTKAAAEKAQRDYLKKTRKKKGS</sequence>
<keyword evidence="2" id="KW-0229">DNA integration</keyword>
<dbReference type="GO" id="GO:0006310">
    <property type="term" value="P:DNA recombination"/>
    <property type="evidence" value="ECO:0007669"/>
    <property type="project" value="UniProtKB-KW"/>
</dbReference>
<dbReference type="GeneID" id="93832452"/>
<dbReference type="InterPro" id="IPR011010">
    <property type="entry name" value="DNA_brk_join_enz"/>
</dbReference>
<dbReference type="PROSITE" id="PS51898">
    <property type="entry name" value="TYR_RECOMBINASE"/>
    <property type="match status" value="1"/>
</dbReference>
<evidence type="ECO:0000256" key="4">
    <source>
        <dbReference type="ARBA" id="ARBA00023172"/>
    </source>
</evidence>
<dbReference type="InterPro" id="IPR050090">
    <property type="entry name" value="Tyrosine_recombinase_XerCD"/>
</dbReference>
<dbReference type="Gene3D" id="1.10.443.10">
    <property type="entry name" value="Intergrase catalytic core"/>
    <property type="match status" value="1"/>
</dbReference>
<dbReference type="SUPFAM" id="SSF56349">
    <property type="entry name" value="DNA breaking-rejoining enzymes"/>
    <property type="match status" value="1"/>
</dbReference>
<dbReference type="PANTHER" id="PTHR30349:SF41">
    <property type="entry name" value="INTEGRASE_RECOMBINASE PROTEIN MJ0367-RELATED"/>
    <property type="match status" value="1"/>
</dbReference>
<dbReference type="Proteomes" id="UP000291286">
    <property type="component" value="Unassembled WGS sequence"/>
</dbReference>
<evidence type="ECO:0000256" key="1">
    <source>
        <dbReference type="ARBA" id="ARBA00008857"/>
    </source>
</evidence>
<evidence type="ECO:0000256" key="3">
    <source>
        <dbReference type="ARBA" id="ARBA00023125"/>
    </source>
</evidence>
<dbReference type="InterPro" id="IPR002104">
    <property type="entry name" value="Integrase_catalytic"/>
</dbReference>